<dbReference type="RefSeq" id="WP_007203214.1">
    <property type="nucleotide sequence ID" value="NZ_AKKV01000036.1"/>
</dbReference>
<evidence type="ECO:0000313" key="3">
    <source>
        <dbReference type="Proteomes" id="UP000004080"/>
    </source>
</evidence>
<proteinExistence type="predicted"/>
<accession>I8IXN0</accession>
<reference evidence="2 3" key="1">
    <citation type="journal article" date="2012" name="J. Bacteriol.">
        <title>Genome of Bacillus macauensis ZFHKF-1, a Long-Chain-Forming Bacterium.</title>
        <authorList>
            <person name="Cai L."/>
            <person name="Zhang T."/>
        </authorList>
    </citation>
    <scope>NUCLEOTIDE SEQUENCE [LARGE SCALE GENOMIC DNA]</scope>
    <source>
        <strain evidence="2 3">ZFHKF-1</strain>
    </source>
</reference>
<dbReference type="Proteomes" id="UP000004080">
    <property type="component" value="Unassembled WGS sequence"/>
</dbReference>
<keyword evidence="3" id="KW-1185">Reference proteome</keyword>
<comment type="caution">
    <text evidence="2">The sequence shown here is derived from an EMBL/GenBank/DDBJ whole genome shotgun (WGS) entry which is preliminary data.</text>
</comment>
<gene>
    <name evidence="2" type="ORF">A374_15708</name>
</gene>
<dbReference type="AlphaFoldDB" id="I8IXN0"/>
<dbReference type="STRING" id="1196324.A374_15708"/>
<organism evidence="2 3">
    <name type="scientific">Fictibacillus macauensis ZFHKF-1</name>
    <dbReference type="NCBI Taxonomy" id="1196324"/>
    <lineage>
        <taxon>Bacteria</taxon>
        <taxon>Bacillati</taxon>
        <taxon>Bacillota</taxon>
        <taxon>Bacilli</taxon>
        <taxon>Bacillales</taxon>
        <taxon>Fictibacillaceae</taxon>
        <taxon>Fictibacillus</taxon>
    </lineage>
</organism>
<evidence type="ECO:0000313" key="2">
    <source>
        <dbReference type="EMBL" id="EIT84246.1"/>
    </source>
</evidence>
<evidence type="ECO:0008006" key="4">
    <source>
        <dbReference type="Google" id="ProtNLM"/>
    </source>
</evidence>
<protein>
    <recommendedName>
        <fullName evidence="4">DUF4367 domain-containing protein</fullName>
    </recommendedName>
</protein>
<dbReference type="OrthoDB" id="2768418at2"/>
<dbReference type="EMBL" id="AKKV01000036">
    <property type="protein sequence ID" value="EIT84246.1"/>
    <property type="molecule type" value="Genomic_DNA"/>
</dbReference>
<feature type="transmembrane region" description="Helical" evidence="1">
    <location>
        <begin position="57"/>
        <end position="75"/>
    </location>
</feature>
<keyword evidence="1" id="KW-1133">Transmembrane helix</keyword>
<keyword evidence="1" id="KW-0472">Membrane</keyword>
<dbReference type="PATRIC" id="fig|1196324.3.peg.3214"/>
<name>I8IXN0_9BACL</name>
<evidence type="ECO:0000256" key="1">
    <source>
        <dbReference type="SAM" id="Phobius"/>
    </source>
</evidence>
<keyword evidence="1" id="KW-0812">Transmembrane</keyword>
<dbReference type="eggNOG" id="ENOG503314J">
    <property type="taxonomic scope" value="Bacteria"/>
</dbReference>
<sequence>MDAKNSNQMDELAEKIALEDFDELHTPHQFSETYTQKKKKFMEEIVMKEKAKKKKRLLITAASLLIGIPTTVYGANEIYDIVVQKQNYEVKVSLDNQSHEKNNRLYKLQLGYLPKGMKEDEKGSMEYSFNKSDLGGFTFTLYRIGKHSDFNTKFAKNYQEKEINGHKAVIVKTDSGDDREVDNRETLLFFEKEGIMLHAYVGEDVSEKQLLKVLKNAALKPATKATASDITDYDQMLEDDEKYGKPDTKVTPLQKDSKQIVSVGQTFLDEEFMDSQLSYTIDNVKVNDSIQPFNKDNFNDVGMGNLRDKGALSKDNKFVPYKRNLYKLGDGTNSLNKLIKSDKIDMKFVTFTATIKNVSAQKADEIYMNPSLVSLKSTGDSWNFTKPEMMDETTAMTGEVDYLEPHGKGNNYYNIGELAPSESKKVNIGFFVDRDKLNSMFLKVQTSGFENKDMNAKDRHWVDLRQK</sequence>